<dbReference type="FunFam" id="6.10.140.2220:FF:000002">
    <property type="entry name" value="Protein kinase C-binding protein 1 isoform C"/>
    <property type="match status" value="1"/>
</dbReference>
<evidence type="ECO:0000256" key="7">
    <source>
        <dbReference type="ARBA" id="ARBA00022853"/>
    </source>
</evidence>
<dbReference type="SMART" id="SM00297">
    <property type="entry name" value="BROMO"/>
    <property type="match status" value="1"/>
</dbReference>
<dbReference type="Gene3D" id="3.30.40.10">
    <property type="entry name" value="Zinc/RING finger domain, C3HC4 (zinc finger)"/>
    <property type="match status" value="1"/>
</dbReference>
<keyword evidence="5 13" id="KW-0863">Zinc-finger</keyword>
<protein>
    <submittedName>
        <fullName evidence="18">Kinase C-binding protein 1</fullName>
    </submittedName>
</protein>
<dbReference type="GO" id="GO:0005737">
    <property type="term" value="C:cytoplasm"/>
    <property type="evidence" value="ECO:0007669"/>
    <property type="project" value="TreeGrafter"/>
</dbReference>
<dbReference type="PROSITE" id="PS50812">
    <property type="entry name" value="PWWP"/>
    <property type="match status" value="1"/>
</dbReference>
<dbReference type="PROSITE" id="PS50014">
    <property type="entry name" value="BROMODOMAIN_2"/>
    <property type="match status" value="1"/>
</dbReference>
<dbReference type="GO" id="GO:0003714">
    <property type="term" value="F:transcription corepressor activity"/>
    <property type="evidence" value="ECO:0007669"/>
    <property type="project" value="TreeGrafter"/>
</dbReference>
<feature type="compositionally biased region" description="Low complexity" evidence="14">
    <location>
        <begin position="262"/>
        <end position="288"/>
    </location>
</feature>
<feature type="compositionally biased region" description="Low complexity" evidence="14">
    <location>
        <begin position="239"/>
        <end position="248"/>
    </location>
</feature>
<evidence type="ECO:0000256" key="10">
    <source>
        <dbReference type="ARBA" id="ARBA00023163"/>
    </source>
</evidence>
<feature type="region of interest" description="Disordered" evidence="14">
    <location>
        <begin position="1067"/>
        <end position="1093"/>
    </location>
</feature>
<keyword evidence="18" id="KW-0418">Kinase</keyword>
<keyword evidence="20" id="KW-1185">Reference proteome</keyword>
<feature type="compositionally biased region" description="Basic and acidic residues" evidence="14">
    <location>
        <begin position="976"/>
        <end position="987"/>
    </location>
</feature>
<dbReference type="InterPro" id="IPR001487">
    <property type="entry name" value="Bromodomain"/>
</dbReference>
<accession>B0WKU7</accession>
<dbReference type="CDD" id="cd20160">
    <property type="entry name" value="PWWP_PRKCBP1"/>
    <property type="match status" value="1"/>
</dbReference>
<dbReference type="Pfam" id="PF23460">
    <property type="entry name" value="ZMYND8_CC"/>
    <property type="match status" value="1"/>
</dbReference>
<evidence type="ECO:0000256" key="1">
    <source>
        <dbReference type="ARBA" id="ARBA00004123"/>
    </source>
</evidence>
<dbReference type="PROSITE" id="PS50865">
    <property type="entry name" value="ZF_MYND_2"/>
    <property type="match status" value="1"/>
</dbReference>
<feature type="compositionally biased region" description="Polar residues" evidence="14">
    <location>
        <begin position="1193"/>
        <end position="1212"/>
    </location>
</feature>
<dbReference type="EMBL" id="DS231976">
    <property type="protein sequence ID" value="EDS30070.1"/>
    <property type="molecule type" value="Genomic_DNA"/>
</dbReference>
<evidence type="ECO:0000256" key="11">
    <source>
        <dbReference type="ARBA" id="ARBA00023242"/>
    </source>
</evidence>
<dbReference type="InterPro" id="IPR044075">
    <property type="entry name" value="PRKCBP1_PHD"/>
</dbReference>
<keyword evidence="8" id="KW-0805">Transcription regulation</keyword>
<keyword evidence="6" id="KW-0862">Zinc</keyword>
<dbReference type="SUPFAM" id="SSF57903">
    <property type="entry name" value="FYVE/PHD zinc finger"/>
    <property type="match status" value="1"/>
</dbReference>
<dbReference type="InterPro" id="IPR036427">
    <property type="entry name" value="Bromodomain-like_sf"/>
</dbReference>
<dbReference type="SUPFAM" id="SSF47370">
    <property type="entry name" value="Bromodomain"/>
    <property type="match status" value="1"/>
</dbReference>
<feature type="region of interest" description="Disordered" evidence="14">
    <location>
        <begin position="426"/>
        <end position="466"/>
    </location>
</feature>
<evidence type="ECO:0000256" key="13">
    <source>
        <dbReference type="PROSITE-ProRule" id="PRU00134"/>
    </source>
</evidence>
<feature type="region of interest" description="Disordered" evidence="14">
    <location>
        <begin position="342"/>
        <end position="410"/>
    </location>
</feature>
<dbReference type="PROSITE" id="PS01360">
    <property type="entry name" value="ZF_MYND_1"/>
    <property type="match status" value="1"/>
</dbReference>
<evidence type="ECO:0000256" key="8">
    <source>
        <dbReference type="ARBA" id="ARBA00023015"/>
    </source>
</evidence>
<keyword evidence="10" id="KW-0804">Transcription</keyword>
<comment type="subcellular location">
    <subcellularLocation>
        <location evidence="2">Chromosome</location>
    </subcellularLocation>
    <subcellularLocation>
        <location evidence="1">Nucleus</location>
    </subcellularLocation>
</comment>
<dbReference type="PANTHER" id="PTHR46453">
    <property type="entry name" value="PROTEIN KINASE C-BINDING PROTEIN 1"/>
    <property type="match status" value="1"/>
</dbReference>
<dbReference type="OrthoDB" id="7791001at2759"/>
<dbReference type="Pfam" id="PF00855">
    <property type="entry name" value="PWWP"/>
    <property type="match status" value="1"/>
</dbReference>
<dbReference type="VEuPathDB" id="VectorBase:CQUJHB014215"/>
<keyword evidence="18" id="KW-0808">Transferase</keyword>
<feature type="compositionally biased region" description="Polar residues" evidence="14">
    <location>
        <begin position="1077"/>
        <end position="1093"/>
    </location>
</feature>
<gene>
    <name evidence="19" type="primary">6039819</name>
    <name evidence="18" type="ORF">CpipJ_CPIJ007517</name>
</gene>
<dbReference type="InterPro" id="IPR013083">
    <property type="entry name" value="Znf_RING/FYVE/PHD"/>
</dbReference>
<feature type="compositionally biased region" description="Polar residues" evidence="14">
    <location>
        <begin position="342"/>
        <end position="352"/>
    </location>
</feature>
<feature type="compositionally biased region" description="Basic and acidic residues" evidence="14">
    <location>
        <begin position="944"/>
        <end position="960"/>
    </location>
</feature>
<evidence type="ECO:0000259" key="16">
    <source>
        <dbReference type="PROSITE" id="PS50812"/>
    </source>
</evidence>
<evidence type="ECO:0000313" key="19">
    <source>
        <dbReference type="EnsemblMetazoa" id="CPIJ007517-PA"/>
    </source>
</evidence>
<dbReference type="KEGG" id="cqu:CpipJ_CPIJ007517"/>
<feature type="region of interest" description="Disordered" evidence="14">
    <location>
        <begin position="141"/>
        <end position="168"/>
    </location>
</feature>
<dbReference type="InterPro" id="IPR057053">
    <property type="entry name" value="MYND_ZMYND11_ZMYD8"/>
</dbReference>
<evidence type="ECO:0000256" key="14">
    <source>
        <dbReference type="SAM" id="MobiDB-lite"/>
    </source>
</evidence>
<dbReference type="SUPFAM" id="SSF63748">
    <property type="entry name" value="Tudor/PWWP/MBT"/>
    <property type="match status" value="1"/>
</dbReference>
<keyword evidence="3" id="KW-0158">Chromosome</keyword>
<dbReference type="Pfam" id="PF00439">
    <property type="entry name" value="Bromodomain"/>
    <property type="match status" value="1"/>
</dbReference>
<dbReference type="SUPFAM" id="SSF144232">
    <property type="entry name" value="HIT/MYND zinc finger-like"/>
    <property type="match status" value="1"/>
</dbReference>
<sequence>MSANNSVNDVAKPAPQAALPSSPPNSNSGSMIDSRNTYKISPVKTMLAGQQQQQQSQDIVKIRLTKDESGKGLGYTKSIITGPPPPSLQSPPSGNRSSSGKSTSSSLIVINKDRQPTTATNTKRDTIKTFFIKKPPAAIAADQLQKSAKKSNFVSDKTDNKPSPPKLSINLAQQPTLQLKTAQNKIVLVKMLPKMPPSGPQVVPAPSTPVASRSNLSPTTLALARGVQGLRPIPPVTSPPSATLTSPTGAGKTPDKKEPEPVTSVSSTVSLTSSNLTLTTLSTTSTSTPCKSEISEEPTLEQMESSTTLDVDVENDSVNASSVKMSREMRCLKASQSNSKILSEFMQDSSSADKLRKRHRSRCEGEDSRSCGSVTPTSLKRYSLSGRDEEDLDDSKGSPSLGTKRTGMRSANVEFSLKQRKFLSSIHQHSDGSDGSDNEAAAPDGDETTGGDAPKEEKVAAAGPASLVPAAPRAGYDKFCWRCKTSEPGLETCAGCIRCFHPVCLKLNPAFFIVEKKWNCPECIKLQPASDEPAKDRLKIDSLTVSLKFALKRMQMLKGSNLFNPLEKQQFPHYDEYVTNHMDLEMVQKSVAERKYRTTDEFIADVSWMLHNASIYPNNNKLLPIAKAVVKVCKQEINEIEACNECYFNANTCKLWFTEVCTKPHLLVWAKLKGFPFWPAKLMSVNSNQLVDVRFFGDHDRAWVPIKECLLFCEKDPNTKMQRRTNMAECMREAETYIGKLKRKYGQFRYAEFRTQVEANRLEQHLEAMIPGVLKRISENEDSQKTKLMLRIIKTADNFLSISPLSESPPSTSTPKADKVANETSSPKRKCTEKSTGTPKSEDTSGIKEEVRNSVSTPEPSENPATRTTRKRKRSGSFDEPKPKDSAEKASWDNRRRSSRATSTVLNKTKEDDRSGAATPEPNGPRCYANSSRKRQSESPLPEPKQDKVESVVIQRKSDSWKTVPAGKKQKINSKSSEEPAEVKEDVPPAPTDATPKQPEESVPEAAKQPEPTSEPAASKEAEKTPTETEKPASVAPVPMAPTEIKTEIVDEEPVVEKAVVEATPAEKVTAAEPSQKEATTSIVPVSTTESTPQQLLPIKLEPLSDDETEPQVIPSASGTSHQTLNPNQVVIRTGNRIMVKDITRMTTTQITARSGQPVILTPVDKPKGLMAKVMPKVLPAGVAAQQKMRRSFPTNQPQQSTIATISLNRTNPGGSMPSSSTSGPARNGNNMMHMVHIPSPLPTASDHHTVTANGGGAANSQPPSTRPPAQQTPNCDTTLADGATASTSATAGPSSSTTAAAGTSNPTPTTPDDSQHMMAGFITPSLAAAVTETIVSTPPKLQSRPSGALRSEGDCVYPSGAGPVSKILINNSYKMADFFRSVIEDTLADLSNNSGALEAKVKVLELEIEKLKHCHQQEISKLKHNSDLVLCEMRKNMDLEKTRLINEIRKQCDMERIRSVEEAKKKQWCVNCGKEALFYCCWNTSYCDYPCQQQHWATHMNQCTQSQFNLPSTAIANKPQQNMLNSKLMAAQQITTPKITTVQTLNLNGRSGLTIQPTQQHSQQQQQQQQLIITSARGGAQLGKGQTFQRLVN</sequence>
<keyword evidence="9 12" id="KW-0103">Bromodomain</keyword>
<feature type="compositionally biased region" description="Polar residues" evidence="14">
    <location>
        <begin position="144"/>
        <end position="155"/>
    </location>
</feature>
<dbReference type="SMART" id="SM00249">
    <property type="entry name" value="PHD"/>
    <property type="match status" value="1"/>
</dbReference>
<evidence type="ECO:0000259" key="15">
    <source>
        <dbReference type="PROSITE" id="PS50014"/>
    </source>
</evidence>
<evidence type="ECO:0000256" key="9">
    <source>
        <dbReference type="ARBA" id="ARBA00023117"/>
    </source>
</evidence>
<dbReference type="InParanoid" id="B0WKU7"/>
<dbReference type="HOGENOM" id="CLU_245880_0_0_1"/>
<dbReference type="InterPro" id="IPR002893">
    <property type="entry name" value="Znf_MYND"/>
</dbReference>
<evidence type="ECO:0000259" key="17">
    <source>
        <dbReference type="PROSITE" id="PS50865"/>
    </source>
</evidence>
<feature type="compositionally biased region" description="Basic and acidic residues" evidence="14">
    <location>
        <begin position="1018"/>
        <end position="1031"/>
    </location>
</feature>
<dbReference type="SMART" id="SM00293">
    <property type="entry name" value="PWWP"/>
    <property type="match status" value="1"/>
</dbReference>
<evidence type="ECO:0000256" key="6">
    <source>
        <dbReference type="ARBA" id="ARBA00022833"/>
    </source>
</evidence>
<evidence type="ECO:0000313" key="18">
    <source>
        <dbReference type="EMBL" id="EDS30070.1"/>
    </source>
</evidence>
<dbReference type="Proteomes" id="UP000002320">
    <property type="component" value="Unassembled WGS sequence"/>
</dbReference>
<proteinExistence type="predicted"/>
<feature type="compositionally biased region" description="Low complexity" evidence="14">
    <location>
        <begin position="1213"/>
        <end position="1225"/>
    </location>
</feature>
<dbReference type="STRING" id="7176.B0WKU7"/>
<dbReference type="CDD" id="cd15538">
    <property type="entry name" value="PHD_PRKCBP1"/>
    <property type="match status" value="1"/>
</dbReference>
<keyword evidence="4" id="KW-0479">Metal-binding</keyword>
<feature type="compositionally biased region" description="Low complexity" evidence="14">
    <location>
        <begin position="90"/>
        <end position="106"/>
    </location>
</feature>
<evidence type="ECO:0000256" key="12">
    <source>
        <dbReference type="PROSITE-ProRule" id="PRU00035"/>
    </source>
</evidence>
<dbReference type="EnsemblMetazoa" id="CPIJ007517-RA">
    <property type="protein sequence ID" value="CPIJ007517-PA"/>
    <property type="gene ID" value="CPIJ007517"/>
</dbReference>
<reference evidence="19" key="2">
    <citation type="submission" date="2021-02" db="UniProtKB">
        <authorList>
            <consortium name="EnsemblMetazoa"/>
        </authorList>
    </citation>
    <scope>IDENTIFICATION</scope>
    <source>
        <strain evidence="19">JHB</strain>
    </source>
</reference>
<organism>
    <name type="scientific">Culex quinquefasciatus</name>
    <name type="common">Southern house mosquito</name>
    <name type="synonym">Culex pungens</name>
    <dbReference type="NCBI Taxonomy" id="7176"/>
    <lineage>
        <taxon>Eukaryota</taxon>
        <taxon>Metazoa</taxon>
        <taxon>Ecdysozoa</taxon>
        <taxon>Arthropoda</taxon>
        <taxon>Hexapoda</taxon>
        <taxon>Insecta</taxon>
        <taxon>Pterygota</taxon>
        <taxon>Neoptera</taxon>
        <taxon>Endopterygota</taxon>
        <taxon>Diptera</taxon>
        <taxon>Nematocera</taxon>
        <taxon>Culicoidea</taxon>
        <taxon>Culicidae</taxon>
        <taxon>Culicinae</taxon>
        <taxon>Culicini</taxon>
        <taxon>Culex</taxon>
        <taxon>Culex</taxon>
    </lineage>
</organism>
<keyword evidence="11" id="KW-0539">Nucleus</keyword>
<feature type="domain" description="Bromo" evidence="15">
    <location>
        <begin position="562"/>
        <end position="624"/>
    </location>
</feature>
<dbReference type="InterPro" id="IPR011011">
    <property type="entry name" value="Znf_FYVE_PHD"/>
</dbReference>
<reference evidence="18" key="1">
    <citation type="submission" date="2007-03" db="EMBL/GenBank/DDBJ databases">
        <title>Annotation of Culex pipiens quinquefasciatus.</title>
        <authorList>
            <consortium name="The Broad Institute Genome Sequencing Platform"/>
            <person name="Atkinson P.W."/>
            <person name="Hemingway J."/>
            <person name="Christensen B.M."/>
            <person name="Higgs S."/>
            <person name="Kodira C."/>
            <person name="Hannick L."/>
            <person name="Megy K."/>
            <person name="O'Leary S."/>
            <person name="Pearson M."/>
            <person name="Haas B.J."/>
            <person name="Mauceli E."/>
            <person name="Wortman J.R."/>
            <person name="Lee N.H."/>
            <person name="Guigo R."/>
            <person name="Stanke M."/>
            <person name="Alvarado L."/>
            <person name="Amedeo P."/>
            <person name="Antoine C.H."/>
            <person name="Arensburger P."/>
            <person name="Bidwell S.L."/>
            <person name="Crawford M."/>
            <person name="Camaro F."/>
            <person name="Devon K."/>
            <person name="Engels R."/>
            <person name="Hammond M."/>
            <person name="Howarth C."/>
            <person name="Koehrsen M."/>
            <person name="Lawson D."/>
            <person name="Montgomery P."/>
            <person name="Nene V."/>
            <person name="Nusbaum C."/>
            <person name="Puiu D."/>
            <person name="Romero-Severson J."/>
            <person name="Severson D.W."/>
            <person name="Shumway M."/>
            <person name="Sisk P."/>
            <person name="Stolte C."/>
            <person name="Zeng Q."/>
            <person name="Eisenstadt E."/>
            <person name="Fraser-Liggett C."/>
            <person name="Strausberg R."/>
            <person name="Galagan J."/>
            <person name="Birren B."/>
            <person name="Collins F.H."/>
        </authorList>
    </citation>
    <scope>NUCLEOTIDE SEQUENCE [LARGE SCALE GENOMIC DNA]</scope>
    <source>
        <strain evidence="18">JHB</strain>
    </source>
</reference>
<evidence type="ECO:0000256" key="5">
    <source>
        <dbReference type="ARBA" id="ARBA00022771"/>
    </source>
</evidence>
<dbReference type="Gene3D" id="1.20.920.10">
    <property type="entry name" value="Bromodomain-like"/>
    <property type="match status" value="1"/>
</dbReference>
<dbReference type="GO" id="GO:0016301">
    <property type="term" value="F:kinase activity"/>
    <property type="evidence" value="ECO:0007669"/>
    <property type="project" value="UniProtKB-KW"/>
</dbReference>
<feature type="domain" description="PWWP" evidence="16">
    <location>
        <begin position="664"/>
        <end position="715"/>
    </location>
</feature>
<dbReference type="InterPro" id="IPR001965">
    <property type="entry name" value="Znf_PHD"/>
</dbReference>
<feature type="compositionally biased region" description="Basic and acidic residues" evidence="14">
    <location>
        <begin position="60"/>
        <end position="70"/>
    </location>
</feature>
<feature type="compositionally biased region" description="Polar residues" evidence="14">
    <location>
        <begin position="1259"/>
        <end position="1277"/>
    </location>
</feature>
<evidence type="ECO:0000256" key="2">
    <source>
        <dbReference type="ARBA" id="ARBA00004286"/>
    </source>
</evidence>
<dbReference type="Gene3D" id="6.10.140.2220">
    <property type="match status" value="1"/>
</dbReference>
<dbReference type="InterPro" id="IPR000313">
    <property type="entry name" value="PWWP_dom"/>
</dbReference>
<dbReference type="Pfam" id="PF24324">
    <property type="entry name" value="MYND_ZMYND11_ZMYD8"/>
    <property type="match status" value="1"/>
</dbReference>
<feature type="region of interest" description="Disordered" evidence="14">
    <location>
        <begin position="1186"/>
        <end position="1318"/>
    </location>
</feature>
<name>B0WKU7_CULQU</name>
<dbReference type="GO" id="GO:0008270">
    <property type="term" value="F:zinc ion binding"/>
    <property type="evidence" value="ECO:0007669"/>
    <property type="project" value="UniProtKB-KW"/>
</dbReference>
<dbReference type="VEuPathDB" id="VectorBase:CPIJ007517"/>
<dbReference type="PANTHER" id="PTHR46453:SF5">
    <property type="entry name" value="PROTEIN KINASE C-BINDING PROTEIN 1 ISOFORM X1"/>
    <property type="match status" value="1"/>
</dbReference>
<feature type="domain" description="MYND-type" evidence="17">
    <location>
        <begin position="1470"/>
        <end position="1504"/>
    </location>
</feature>
<feature type="compositionally biased region" description="Basic and acidic residues" evidence="14">
    <location>
        <begin position="840"/>
        <end position="852"/>
    </location>
</feature>
<feature type="compositionally biased region" description="Polar residues" evidence="14">
    <location>
        <begin position="370"/>
        <end position="380"/>
    </location>
</feature>
<feature type="region of interest" description="Disordered" evidence="14">
    <location>
        <begin position="230"/>
        <end position="307"/>
    </location>
</feature>
<feature type="region of interest" description="Disordered" evidence="14">
    <location>
        <begin position="1"/>
        <end position="126"/>
    </location>
</feature>
<dbReference type="OMA" id="GSTIAEX"/>
<dbReference type="GO" id="GO:0140006">
    <property type="term" value="F:histone H3 reader activity"/>
    <property type="evidence" value="ECO:0007669"/>
    <property type="project" value="UniProtKB-ARBA"/>
</dbReference>
<feature type="compositionally biased region" description="Polar residues" evidence="14">
    <location>
        <begin position="853"/>
        <end position="865"/>
    </location>
</feature>
<evidence type="ECO:0000256" key="3">
    <source>
        <dbReference type="ARBA" id="ARBA00022454"/>
    </source>
</evidence>
<feature type="compositionally biased region" description="Basic and acidic residues" evidence="14">
    <location>
        <begin position="876"/>
        <end position="896"/>
    </location>
</feature>
<keyword evidence="7" id="KW-0156">Chromatin regulator</keyword>
<feature type="compositionally biased region" description="Low complexity" evidence="14">
    <location>
        <begin position="11"/>
        <end position="30"/>
    </location>
</feature>
<evidence type="ECO:0000313" key="20">
    <source>
        <dbReference type="Proteomes" id="UP000002320"/>
    </source>
</evidence>
<dbReference type="GO" id="GO:0005634">
    <property type="term" value="C:nucleus"/>
    <property type="evidence" value="ECO:0007669"/>
    <property type="project" value="UniProtKB-SubCell"/>
</dbReference>
<dbReference type="eggNOG" id="KOG3612">
    <property type="taxonomic scope" value="Eukaryota"/>
</dbReference>
<dbReference type="InterPro" id="IPR056987">
    <property type="entry name" value="ZMYND8_CC"/>
</dbReference>
<dbReference type="Gene3D" id="2.30.30.140">
    <property type="match status" value="1"/>
</dbReference>
<dbReference type="GO" id="GO:0005694">
    <property type="term" value="C:chromosome"/>
    <property type="evidence" value="ECO:0007669"/>
    <property type="project" value="UniProtKB-SubCell"/>
</dbReference>
<feature type="compositionally biased region" description="Low complexity" evidence="14">
    <location>
        <begin position="801"/>
        <end position="815"/>
    </location>
</feature>
<feature type="compositionally biased region" description="Low complexity" evidence="14">
    <location>
        <begin position="1278"/>
        <end position="1312"/>
    </location>
</feature>
<dbReference type="FunCoup" id="B0WKU7">
    <property type="interactions" value="2536"/>
</dbReference>
<feature type="region of interest" description="Disordered" evidence="14">
    <location>
        <begin position="801"/>
        <end position="1050"/>
    </location>
</feature>
<evidence type="ECO:0000256" key="4">
    <source>
        <dbReference type="ARBA" id="ARBA00022723"/>
    </source>
</evidence>